<dbReference type="EMBL" id="JPWV03000171">
    <property type="protein sequence ID" value="KAG2522255.1"/>
    <property type="molecule type" value="Genomic_DNA"/>
</dbReference>
<evidence type="ECO:0000313" key="6">
    <source>
        <dbReference type="Proteomes" id="UP000285883"/>
    </source>
</evidence>
<evidence type="ECO:0008006" key="7">
    <source>
        <dbReference type="Google" id="ProtNLM"/>
    </source>
</evidence>
<evidence type="ECO:0000313" key="5">
    <source>
        <dbReference type="Proteomes" id="UP000285624"/>
    </source>
</evidence>
<dbReference type="EMBL" id="MBDN02000271">
    <property type="protein sequence ID" value="RLN77086.1"/>
    <property type="molecule type" value="Genomic_DNA"/>
</dbReference>
<evidence type="ECO:0000313" key="2">
    <source>
        <dbReference type="EMBL" id="KAG2522255.1"/>
    </source>
</evidence>
<dbReference type="Proteomes" id="UP000285883">
    <property type="component" value="Unassembled WGS sequence"/>
</dbReference>
<reference evidence="1" key="1">
    <citation type="journal article" date="2015" name="Genom Data">
        <title>Genome sequences of six Phytophthora species associated with forests in New Zealand.</title>
        <authorList>
            <person name="Studholme D.J."/>
            <person name="McDougal R.L."/>
            <person name="Sambles C."/>
            <person name="Hansen E."/>
            <person name="Hardy G."/>
            <person name="Grant M."/>
            <person name="Ganley R.J."/>
            <person name="Williams N.M."/>
        </authorList>
    </citation>
    <scope>NUCLEOTIDE SEQUENCE</scope>
    <source>
        <strain evidence="2">NZFS 2646</strain>
        <strain evidence="1">NZFS 3630</strain>
    </source>
</reference>
<dbReference type="Proteomes" id="UP000285624">
    <property type="component" value="Unassembled WGS sequence"/>
</dbReference>
<keyword evidence="5" id="KW-1185">Reference proteome</keyword>
<accession>A0A421GIY5</accession>
<reference evidence="5 6" key="2">
    <citation type="submission" date="2018-07" db="EMBL/GenBank/DDBJ databases">
        <title>Genome sequencing of oomycete isolates from Chile give support for New Zealand origin for Phytophthora kernoviae and make available the first Nothophytophthora sp. genome.</title>
        <authorList>
            <person name="Studholme D.J."/>
            <person name="Sanfuentes E."/>
            <person name="Panda P."/>
            <person name="Hill R."/>
            <person name="Sambles C."/>
            <person name="Grant M."/>
            <person name="Williams N.M."/>
            <person name="Mcdougal R.L."/>
        </authorList>
    </citation>
    <scope>NUCLEOTIDE SEQUENCE [LARGE SCALE GENOMIC DNA]</scope>
    <source>
        <strain evidence="3">Chile2</strain>
        <strain evidence="4">Chile4</strain>
    </source>
</reference>
<sequence>MGATEPTPGEYKNIFVLRDAGLRLSTILEATNCAIGVCHKVINLQDTPTKPSRRGKLRKVTERDKRSIIQRLRHDVSWLKFKKVRAGSELLPRHQTARKK</sequence>
<dbReference type="EMBL" id="JPWU03000254">
    <property type="protein sequence ID" value="KAG2521317.1"/>
    <property type="molecule type" value="Genomic_DNA"/>
</dbReference>
<evidence type="ECO:0000313" key="3">
    <source>
        <dbReference type="EMBL" id="RLN44159.1"/>
    </source>
</evidence>
<gene>
    <name evidence="3" type="ORF">BBI17_002622</name>
    <name evidence="4" type="ORF">BBO99_00007030</name>
    <name evidence="2" type="ORF">JM16_002235</name>
    <name evidence="1" type="ORF">JM18_006660</name>
</gene>
<dbReference type="AlphaFoldDB" id="A0A421GIY5"/>
<proteinExistence type="predicted"/>
<evidence type="ECO:0000313" key="4">
    <source>
        <dbReference type="EMBL" id="RLN77086.1"/>
    </source>
</evidence>
<evidence type="ECO:0000313" key="1">
    <source>
        <dbReference type="EMBL" id="KAG2521317.1"/>
    </source>
</evidence>
<dbReference type="Proteomes" id="UP000785171">
    <property type="component" value="Unassembled WGS sequence"/>
</dbReference>
<organism evidence="4 5">
    <name type="scientific">Phytophthora kernoviae</name>
    <dbReference type="NCBI Taxonomy" id="325452"/>
    <lineage>
        <taxon>Eukaryota</taxon>
        <taxon>Sar</taxon>
        <taxon>Stramenopiles</taxon>
        <taxon>Oomycota</taxon>
        <taxon>Peronosporomycetes</taxon>
        <taxon>Peronosporales</taxon>
        <taxon>Peronosporaceae</taxon>
        <taxon>Phytophthora</taxon>
    </lineage>
</organism>
<dbReference type="Proteomes" id="UP000792063">
    <property type="component" value="Unassembled WGS sequence"/>
</dbReference>
<protein>
    <recommendedName>
        <fullName evidence="7">Tc3 transposase DNA binding domain-containing protein</fullName>
    </recommendedName>
</protein>
<dbReference type="EMBL" id="MAYM02000309">
    <property type="protein sequence ID" value="RLN44159.1"/>
    <property type="molecule type" value="Genomic_DNA"/>
</dbReference>
<comment type="caution">
    <text evidence="4">The sequence shown here is derived from an EMBL/GenBank/DDBJ whole genome shotgun (WGS) entry which is preliminary data.</text>
</comment>
<reference evidence="1" key="3">
    <citation type="submission" date="2020-06" db="EMBL/GenBank/DDBJ databases">
        <authorList>
            <person name="Studholme D.J."/>
        </authorList>
    </citation>
    <scope>NUCLEOTIDE SEQUENCE</scope>
    <source>
        <strain evidence="2">NZFS 2646</strain>
        <strain evidence="1">NZFS 3630</strain>
    </source>
</reference>
<name>A0A421GIY5_9STRA</name>